<reference evidence="2" key="1">
    <citation type="submission" date="2012-06" db="EMBL/GenBank/DDBJ databases">
        <title>Complete sequence of chromosome of Desulfomonile tiedjei DSM 6799.</title>
        <authorList>
            <person name="Lucas S."/>
            <person name="Copeland A."/>
            <person name="Lapidus A."/>
            <person name="Glavina del Rio T."/>
            <person name="Dalin E."/>
            <person name="Tice H."/>
            <person name="Bruce D."/>
            <person name="Goodwin L."/>
            <person name="Pitluck S."/>
            <person name="Peters L."/>
            <person name="Ovchinnikova G."/>
            <person name="Zeytun A."/>
            <person name="Lu M."/>
            <person name="Kyrpides N."/>
            <person name="Mavromatis K."/>
            <person name="Ivanova N."/>
            <person name="Brettin T."/>
            <person name="Detter J.C."/>
            <person name="Han C."/>
            <person name="Larimer F."/>
            <person name="Land M."/>
            <person name="Hauser L."/>
            <person name="Markowitz V."/>
            <person name="Cheng J.-F."/>
            <person name="Hugenholtz P."/>
            <person name="Woyke T."/>
            <person name="Wu D."/>
            <person name="Spring S."/>
            <person name="Schroeder M."/>
            <person name="Brambilla E."/>
            <person name="Klenk H.-P."/>
            <person name="Eisen J.A."/>
        </authorList>
    </citation>
    <scope>NUCLEOTIDE SEQUENCE [LARGE SCALE GENOMIC DNA]</scope>
    <source>
        <strain evidence="2">ATCC 49306 / DSM 6799 / DCB-1</strain>
    </source>
</reference>
<dbReference type="EMBL" id="CP003360">
    <property type="protein sequence ID" value="AFM24965.1"/>
    <property type="molecule type" value="Genomic_DNA"/>
</dbReference>
<sequence>MKRFSASIVLVILLVTVMLVSGTVVLAADVTGEGRTKPHINCCFQDGQCLKTRKDNCALKKGIVVQDCSECPGVWGKGKKEK</sequence>
<evidence type="ECO:0000313" key="2">
    <source>
        <dbReference type="Proteomes" id="UP000006055"/>
    </source>
</evidence>
<dbReference type="Proteomes" id="UP000006055">
    <property type="component" value="Chromosome"/>
</dbReference>
<keyword evidence="2" id="KW-1185">Reference proteome</keyword>
<gene>
    <name evidence="1" type="ordered locus">Desti_2275</name>
</gene>
<dbReference type="AlphaFoldDB" id="I4C5X4"/>
<dbReference type="HOGENOM" id="CLU_2552783_0_0_7"/>
<proteinExistence type="predicted"/>
<accession>I4C5X4</accession>
<name>I4C5X4_DESTA</name>
<evidence type="ECO:0000313" key="1">
    <source>
        <dbReference type="EMBL" id="AFM24965.1"/>
    </source>
</evidence>
<dbReference type="KEGG" id="dti:Desti_2275"/>
<organism evidence="1 2">
    <name type="scientific">Desulfomonile tiedjei (strain ATCC 49306 / DSM 6799 / DCB-1)</name>
    <dbReference type="NCBI Taxonomy" id="706587"/>
    <lineage>
        <taxon>Bacteria</taxon>
        <taxon>Pseudomonadati</taxon>
        <taxon>Thermodesulfobacteriota</taxon>
        <taxon>Desulfomonilia</taxon>
        <taxon>Desulfomonilales</taxon>
        <taxon>Desulfomonilaceae</taxon>
        <taxon>Desulfomonile</taxon>
    </lineage>
</organism>
<protein>
    <submittedName>
        <fullName evidence="1">Uncharacterized protein</fullName>
    </submittedName>
</protein>